<feature type="compositionally biased region" description="Low complexity" evidence="1">
    <location>
        <begin position="38"/>
        <end position="51"/>
    </location>
</feature>
<name>A0AAE1P3I7_9EUCA</name>
<sequence>MIQAQPPPPPTTNKNKNKTGTTTSTTNNKNQAQPPTPTNKNKSGTTTSTNNNKHHQHQHQWERMCVKTSRVRKATTAHTPRQLQASNAWEKIHTQFTATQARTGNSTRAGRESGVLVCVCVDRKVEWNAG</sequence>
<dbReference type="Proteomes" id="UP001292094">
    <property type="component" value="Unassembled WGS sequence"/>
</dbReference>
<proteinExistence type="predicted"/>
<feature type="region of interest" description="Disordered" evidence="1">
    <location>
        <begin position="1"/>
        <end position="88"/>
    </location>
</feature>
<keyword evidence="3" id="KW-1185">Reference proteome</keyword>
<protein>
    <submittedName>
        <fullName evidence="2">Uncharacterized protein</fullName>
    </submittedName>
</protein>
<feature type="compositionally biased region" description="Polar residues" evidence="1">
    <location>
        <begin position="76"/>
        <end position="87"/>
    </location>
</feature>
<evidence type="ECO:0000313" key="2">
    <source>
        <dbReference type="EMBL" id="KAK4300022.1"/>
    </source>
</evidence>
<evidence type="ECO:0000313" key="3">
    <source>
        <dbReference type="Proteomes" id="UP001292094"/>
    </source>
</evidence>
<reference evidence="2" key="1">
    <citation type="submission" date="2023-11" db="EMBL/GenBank/DDBJ databases">
        <title>Genome assemblies of two species of porcelain crab, Petrolisthes cinctipes and Petrolisthes manimaculis (Anomura: Porcellanidae).</title>
        <authorList>
            <person name="Angst P."/>
        </authorList>
    </citation>
    <scope>NUCLEOTIDE SEQUENCE</scope>
    <source>
        <strain evidence="2">PB745_02</strain>
        <tissue evidence="2">Gill</tissue>
    </source>
</reference>
<dbReference type="AlphaFoldDB" id="A0AAE1P3I7"/>
<gene>
    <name evidence="2" type="ORF">Pmani_027747</name>
</gene>
<organism evidence="2 3">
    <name type="scientific">Petrolisthes manimaculis</name>
    <dbReference type="NCBI Taxonomy" id="1843537"/>
    <lineage>
        <taxon>Eukaryota</taxon>
        <taxon>Metazoa</taxon>
        <taxon>Ecdysozoa</taxon>
        <taxon>Arthropoda</taxon>
        <taxon>Crustacea</taxon>
        <taxon>Multicrustacea</taxon>
        <taxon>Malacostraca</taxon>
        <taxon>Eumalacostraca</taxon>
        <taxon>Eucarida</taxon>
        <taxon>Decapoda</taxon>
        <taxon>Pleocyemata</taxon>
        <taxon>Anomura</taxon>
        <taxon>Galatheoidea</taxon>
        <taxon>Porcellanidae</taxon>
        <taxon>Petrolisthes</taxon>
    </lineage>
</organism>
<accession>A0AAE1P3I7</accession>
<comment type="caution">
    <text evidence="2">The sequence shown here is derived from an EMBL/GenBank/DDBJ whole genome shotgun (WGS) entry which is preliminary data.</text>
</comment>
<feature type="compositionally biased region" description="Low complexity" evidence="1">
    <location>
        <begin position="12"/>
        <end position="30"/>
    </location>
</feature>
<dbReference type="EMBL" id="JAWZYT010003132">
    <property type="protein sequence ID" value="KAK4300022.1"/>
    <property type="molecule type" value="Genomic_DNA"/>
</dbReference>
<feature type="compositionally biased region" description="Pro residues" evidence="1">
    <location>
        <begin position="1"/>
        <end position="11"/>
    </location>
</feature>
<evidence type="ECO:0000256" key="1">
    <source>
        <dbReference type="SAM" id="MobiDB-lite"/>
    </source>
</evidence>